<reference evidence="2" key="1">
    <citation type="submission" date="2015-09" db="EMBL/GenBank/DDBJ databases">
        <authorList>
            <person name="Wibberg D."/>
        </authorList>
    </citation>
    <scope>NUCLEOTIDE SEQUENCE [LARGE SCALE GENOMIC DNA]</scope>
    <source>
        <strain evidence="2">SD1D</strain>
    </source>
</reference>
<evidence type="ECO:0000313" key="2">
    <source>
        <dbReference type="Proteomes" id="UP000196053"/>
    </source>
</evidence>
<organism evidence="1 2">
    <name type="scientific">Herbinix luporum</name>
    <dbReference type="NCBI Taxonomy" id="1679721"/>
    <lineage>
        <taxon>Bacteria</taxon>
        <taxon>Bacillati</taxon>
        <taxon>Bacillota</taxon>
        <taxon>Clostridia</taxon>
        <taxon>Lachnospirales</taxon>
        <taxon>Lachnospiraceae</taxon>
        <taxon>Herbinix</taxon>
    </lineage>
</organism>
<dbReference type="EMBL" id="LN879430">
    <property type="protein sequence ID" value="CUH93737.1"/>
    <property type="molecule type" value="Genomic_DNA"/>
</dbReference>
<accession>A0A0K8J8V5</accession>
<dbReference type="OrthoDB" id="9796509at2"/>
<protein>
    <submittedName>
        <fullName evidence="1">Uncharacterized protein</fullName>
    </submittedName>
</protein>
<sequence length="117" mass="13739">MSEHIHNDSCGCGHDHYHDIITLSLDDGTELQCIVLEIFTVNDKDYIALQPIEGEEEDNVFLYRFIQEDENDEPQLLNIEDDDEFEAVADAFEEILDEQEFDELFDDDDFEDEEDEE</sequence>
<dbReference type="KEGG" id="hsd:SD1D_2222"/>
<proteinExistence type="predicted"/>
<evidence type="ECO:0000313" key="1">
    <source>
        <dbReference type="EMBL" id="CUH93737.1"/>
    </source>
</evidence>
<dbReference type="AlphaFoldDB" id="A0A0K8J8V5"/>
<gene>
    <name evidence="1" type="ORF">SD1D_2222</name>
</gene>
<dbReference type="Pfam" id="PF06949">
    <property type="entry name" value="DUF1292"/>
    <property type="match status" value="1"/>
</dbReference>
<dbReference type="Proteomes" id="UP000196053">
    <property type="component" value="Chromosome I"/>
</dbReference>
<name>A0A0K8J8V5_9FIRM</name>
<keyword evidence="2" id="KW-1185">Reference proteome</keyword>
<dbReference type="InterPro" id="IPR009711">
    <property type="entry name" value="UPF0473"/>
</dbReference>
<dbReference type="RefSeq" id="WP_058258965.1">
    <property type="nucleotide sequence ID" value="NZ_LN879430.1"/>
</dbReference>